<keyword evidence="1" id="KW-0472">Membrane</keyword>
<proteinExistence type="predicted"/>
<dbReference type="AlphaFoldDB" id="A0A0H1R430"/>
<protein>
    <submittedName>
        <fullName evidence="2">Uncharacterized protein</fullName>
    </submittedName>
</protein>
<keyword evidence="1" id="KW-1133">Transmembrane helix</keyword>
<reference evidence="2 3" key="1">
    <citation type="submission" date="2015-05" db="EMBL/GenBank/DDBJ databases">
        <title>Draft genome sequence of Microvirga vignae strain BR3299, a novel nitrogen fixing bacteria isolated from Brazil semi-aired region.</title>
        <authorList>
            <person name="Zilli J.E."/>
            <person name="Passos S.R."/>
            <person name="Leite J."/>
            <person name="Baldani J.I."/>
            <person name="Xavier G.R."/>
            <person name="Rumjaneck N.G."/>
            <person name="Simoes-Araujo J.L."/>
        </authorList>
    </citation>
    <scope>NUCLEOTIDE SEQUENCE [LARGE SCALE GENOMIC DNA]</scope>
    <source>
        <strain evidence="2 3">BR3299</strain>
    </source>
</reference>
<keyword evidence="1" id="KW-0812">Transmembrane</keyword>
<feature type="transmembrane region" description="Helical" evidence="1">
    <location>
        <begin position="16"/>
        <end position="38"/>
    </location>
</feature>
<accession>A0A0H1R430</accession>
<evidence type="ECO:0000313" key="3">
    <source>
        <dbReference type="Proteomes" id="UP000035489"/>
    </source>
</evidence>
<name>A0A0H1R430_9HYPH</name>
<organism evidence="2 3">
    <name type="scientific">Microvirga vignae</name>
    <dbReference type="NCBI Taxonomy" id="1225564"/>
    <lineage>
        <taxon>Bacteria</taxon>
        <taxon>Pseudomonadati</taxon>
        <taxon>Pseudomonadota</taxon>
        <taxon>Alphaproteobacteria</taxon>
        <taxon>Hyphomicrobiales</taxon>
        <taxon>Methylobacteriaceae</taxon>
        <taxon>Microvirga</taxon>
    </lineage>
</organism>
<dbReference type="PATRIC" id="fig|1225564.3.peg.428"/>
<evidence type="ECO:0000313" key="2">
    <source>
        <dbReference type="EMBL" id="KLK89873.1"/>
    </source>
</evidence>
<dbReference type="EMBL" id="LCYG01000114">
    <property type="protein sequence ID" value="KLK89873.1"/>
    <property type="molecule type" value="Genomic_DNA"/>
</dbReference>
<keyword evidence="3" id="KW-1185">Reference proteome</keyword>
<evidence type="ECO:0000256" key="1">
    <source>
        <dbReference type="SAM" id="Phobius"/>
    </source>
</evidence>
<sequence>MICARERASVPAEPDLSLQLSVLILLIADIITMQAILLHASGRLPPSWAVLLMPLNLAFDQR</sequence>
<comment type="caution">
    <text evidence="2">The sequence shown here is derived from an EMBL/GenBank/DDBJ whole genome shotgun (WGS) entry which is preliminary data.</text>
</comment>
<dbReference type="Proteomes" id="UP000035489">
    <property type="component" value="Unassembled WGS sequence"/>
</dbReference>
<gene>
    <name evidence="2" type="ORF">AA309_28865</name>
</gene>